<name>A0A6L9E762_9FLAO</name>
<gene>
    <name evidence="1" type="ORF">GTQ38_00805</name>
</gene>
<dbReference type="PROSITE" id="PS51257">
    <property type="entry name" value="PROKAR_LIPOPROTEIN"/>
    <property type="match status" value="1"/>
</dbReference>
<dbReference type="Proteomes" id="UP000475249">
    <property type="component" value="Unassembled WGS sequence"/>
</dbReference>
<evidence type="ECO:0000313" key="2">
    <source>
        <dbReference type="Proteomes" id="UP000475249"/>
    </source>
</evidence>
<dbReference type="EMBL" id="WXYO01000001">
    <property type="protein sequence ID" value="NAS10520.1"/>
    <property type="molecule type" value="Genomic_DNA"/>
</dbReference>
<dbReference type="RefSeq" id="WP_161433324.1">
    <property type="nucleotide sequence ID" value="NZ_WXYO01000001.1"/>
</dbReference>
<keyword evidence="2" id="KW-1185">Reference proteome</keyword>
<proteinExistence type="predicted"/>
<comment type="caution">
    <text evidence="1">The sequence shown here is derived from an EMBL/GenBank/DDBJ whole genome shotgun (WGS) entry which is preliminary data.</text>
</comment>
<protein>
    <submittedName>
        <fullName evidence="1">Uncharacterized protein</fullName>
    </submittedName>
</protein>
<organism evidence="1 2">
    <name type="scientific">Poritiphilus flavus</name>
    <dbReference type="NCBI Taxonomy" id="2697053"/>
    <lineage>
        <taxon>Bacteria</taxon>
        <taxon>Pseudomonadati</taxon>
        <taxon>Bacteroidota</taxon>
        <taxon>Flavobacteriia</taxon>
        <taxon>Flavobacteriales</taxon>
        <taxon>Flavobacteriaceae</taxon>
        <taxon>Poritiphilus</taxon>
    </lineage>
</organism>
<accession>A0A6L9E762</accession>
<sequence length="250" mass="26225">MKNSKLYYLIFTLVFLGACTTDPDVNEDASITDESLTVVSARGVTCDNALNGPSSVQANSTRSYSVTPISPTTNPSSIQWSTDTPTMTIASGQGTTNVSVSFSSSFNGGNLTVSINGGVCQTIKYISKNGICTDDCGDNFGGSYGVTSSYYIYPAESFDVSCVANGNNLRMFVSPATVPNRFTIKNSSGSVVASSGWIGTANYPGPWGFSLSSGATNLNFTKTSNTYTLTVETATPPNQTDSWSASLTCQ</sequence>
<evidence type="ECO:0000313" key="1">
    <source>
        <dbReference type="EMBL" id="NAS10520.1"/>
    </source>
</evidence>
<dbReference type="AlphaFoldDB" id="A0A6L9E762"/>
<reference evidence="1 2" key="1">
    <citation type="submission" date="2020-01" db="EMBL/GenBank/DDBJ databases">
        <title>Bacteria diversity of Porities sp.</title>
        <authorList>
            <person name="Wang G."/>
        </authorList>
    </citation>
    <scope>NUCLEOTIDE SEQUENCE [LARGE SCALE GENOMIC DNA]</scope>
    <source>
        <strain evidence="1 2">R33</strain>
    </source>
</reference>